<evidence type="ECO:0000256" key="1">
    <source>
        <dbReference type="SAM" id="MobiDB-lite"/>
    </source>
</evidence>
<accession>A0A2S5B7I6</accession>
<evidence type="ECO:0000313" key="3">
    <source>
        <dbReference type="Proteomes" id="UP000237144"/>
    </source>
</evidence>
<feature type="compositionally biased region" description="Pro residues" evidence="1">
    <location>
        <begin position="20"/>
        <end position="30"/>
    </location>
</feature>
<dbReference type="Pfam" id="PF11901">
    <property type="entry name" value="DM9"/>
    <property type="match status" value="1"/>
</dbReference>
<protein>
    <submittedName>
        <fullName evidence="2">Uncharacterized protein</fullName>
    </submittedName>
</protein>
<proteinExistence type="predicted"/>
<dbReference type="AlphaFoldDB" id="A0A2S5B7I6"/>
<keyword evidence="3" id="KW-1185">Reference proteome</keyword>
<gene>
    <name evidence="2" type="ORF">BMF94_4147</name>
</gene>
<comment type="caution">
    <text evidence="2">The sequence shown here is derived from an EMBL/GenBank/DDBJ whole genome shotgun (WGS) entry which is preliminary data.</text>
</comment>
<sequence length="187" mass="19919">MGSKVILQTEPVAVQRARDPAPPPAPPPYSPSVTAPPAGLRVPCSTTAAFPTDMAGPAPLKDLDGSPVWVASALFMDGSAVHPCKVARGRVMISFGGVERDHKGRYDILPLTDNMEWVTAGYGEVPKGRRPVEGGFESNGEHLYHALATIDGVQVPGKSGKHLHGANFPWSGVEMVYECGYSILCWK</sequence>
<feature type="region of interest" description="Disordered" evidence="1">
    <location>
        <begin position="1"/>
        <end position="38"/>
    </location>
</feature>
<dbReference type="SMART" id="SM00696">
    <property type="entry name" value="DM9"/>
    <property type="match status" value="1"/>
</dbReference>
<dbReference type="Proteomes" id="UP000237144">
    <property type="component" value="Unassembled WGS sequence"/>
</dbReference>
<evidence type="ECO:0000313" key="2">
    <source>
        <dbReference type="EMBL" id="POY72740.1"/>
    </source>
</evidence>
<reference evidence="2 3" key="1">
    <citation type="journal article" date="2018" name="Front. Microbiol.">
        <title>Prospects for Fungal Bioremediation of Acidic Radioactive Waste Sites: Characterization and Genome Sequence of Rhodotorula taiwanensis MD1149.</title>
        <authorList>
            <person name="Tkavc R."/>
            <person name="Matrosova V.Y."/>
            <person name="Grichenko O.E."/>
            <person name="Gostincar C."/>
            <person name="Volpe R.P."/>
            <person name="Klimenkova P."/>
            <person name="Gaidamakova E.K."/>
            <person name="Zhou C.E."/>
            <person name="Stewart B.J."/>
            <person name="Lyman M.G."/>
            <person name="Malfatti S.A."/>
            <person name="Rubinfeld B."/>
            <person name="Courtot M."/>
            <person name="Singh J."/>
            <person name="Dalgard C.L."/>
            <person name="Hamilton T."/>
            <person name="Frey K.G."/>
            <person name="Gunde-Cimerman N."/>
            <person name="Dugan L."/>
            <person name="Daly M.J."/>
        </authorList>
    </citation>
    <scope>NUCLEOTIDE SEQUENCE [LARGE SCALE GENOMIC DNA]</scope>
    <source>
        <strain evidence="2 3">MD1149</strain>
    </source>
</reference>
<dbReference type="STRING" id="741276.A0A2S5B7I6"/>
<dbReference type="EMBL" id="PJQD01000047">
    <property type="protein sequence ID" value="POY72740.1"/>
    <property type="molecule type" value="Genomic_DNA"/>
</dbReference>
<dbReference type="OrthoDB" id="2142040at2759"/>
<dbReference type="PANTHER" id="PTHR31649">
    <property type="entry name" value="AGAP009604-PA"/>
    <property type="match status" value="1"/>
</dbReference>
<name>A0A2S5B7I6_9BASI</name>
<dbReference type="InterPro" id="IPR006616">
    <property type="entry name" value="DM9_repeat"/>
</dbReference>
<dbReference type="PANTHER" id="PTHR31649:SF1">
    <property type="entry name" value="FARNESOIC ACID O-METHYL TRANSFERASE DOMAIN-CONTAINING PROTEIN"/>
    <property type="match status" value="1"/>
</dbReference>
<organism evidence="2 3">
    <name type="scientific">Rhodotorula taiwanensis</name>
    <dbReference type="NCBI Taxonomy" id="741276"/>
    <lineage>
        <taxon>Eukaryota</taxon>
        <taxon>Fungi</taxon>
        <taxon>Dikarya</taxon>
        <taxon>Basidiomycota</taxon>
        <taxon>Pucciniomycotina</taxon>
        <taxon>Microbotryomycetes</taxon>
        <taxon>Sporidiobolales</taxon>
        <taxon>Sporidiobolaceae</taxon>
        <taxon>Rhodotorula</taxon>
    </lineage>
</organism>